<comment type="caution">
    <text evidence="4">The sequence shown here is derived from an EMBL/GenBank/DDBJ whole genome shotgun (WGS) entry which is preliminary data.</text>
</comment>
<dbReference type="EMBL" id="SRPO01000014">
    <property type="protein sequence ID" value="KAG5948697.1"/>
    <property type="molecule type" value="Genomic_DNA"/>
</dbReference>
<dbReference type="SUPFAM" id="SSF53474">
    <property type="entry name" value="alpha/beta-Hydrolases"/>
    <property type="match status" value="1"/>
</dbReference>
<dbReference type="InterPro" id="IPR051601">
    <property type="entry name" value="Serine_prot/Carboxylest_S33"/>
</dbReference>
<evidence type="ECO:0000313" key="4">
    <source>
        <dbReference type="EMBL" id="KAG5948697.1"/>
    </source>
</evidence>
<organism evidence="4 5">
    <name type="scientific">Claviceps pazoutovae</name>
    <dbReference type="NCBI Taxonomy" id="1649127"/>
    <lineage>
        <taxon>Eukaryota</taxon>
        <taxon>Fungi</taxon>
        <taxon>Dikarya</taxon>
        <taxon>Ascomycota</taxon>
        <taxon>Pezizomycotina</taxon>
        <taxon>Sordariomycetes</taxon>
        <taxon>Hypocreomycetidae</taxon>
        <taxon>Hypocreales</taxon>
        <taxon>Clavicipitaceae</taxon>
        <taxon>Claviceps</taxon>
    </lineage>
</organism>
<keyword evidence="2" id="KW-0378">Hydrolase</keyword>
<gene>
    <name evidence="4" type="ORF">E4U60_001049</name>
</gene>
<dbReference type="OrthoDB" id="425534at2759"/>
<feature type="domain" description="Peptidase S33 tripeptidyl aminopeptidase-like C-terminal" evidence="3">
    <location>
        <begin position="523"/>
        <end position="594"/>
    </location>
</feature>
<dbReference type="PANTHER" id="PTHR43248:SF25">
    <property type="entry name" value="AB HYDROLASE-1 DOMAIN-CONTAINING PROTEIN-RELATED"/>
    <property type="match status" value="1"/>
</dbReference>
<name>A0A9P7MJ85_9HYPO</name>
<dbReference type="Gene3D" id="3.40.50.1820">
    <property type="entry name" value="alpha/beta hydrolase"/>
    <property type="match status" value="2"/>
</dbReference>
<sequence>MRLQHHLVVGLSASASASNYTFPYFDWDSLHPTKDLEYHDCYTSHKCALLALPLDWKNTSDPRTVSIAIIKLPARVPDTDATFGGPVITNPGGPGGSGVDLVLGSGRYLQKYIDTPGKKHHEIVSFDPRGVGRSRPRANCFPDTALARDAMILEARGLGSLSHDAGKLAYGLAMMDGFAKRCAAVEDRHQEAGEKIFSYMGTPSVARDMIEMVDKMDELRKKQSNRDDADERLELKKRGRGDGNVAKLQYLGFSYGTVLGNYVASLFPERVGRVVLDGVCNADDYSNGGGWLTNTVDADAVITNFFTGCFQAGPPTCALARPSDKSPSDITTRFWTWLSSLDASPLAGLSSSGNPVILTGADIRLLLSTAAYKPLSSFKPLAQLLNTTMQGQGLPLLFSTLESTLLGGPLQNACPILTNDTTTPTPAPAVADTGSDALTAIVCGDGEDLTSKTLPWWQSYIDHQKNTSSIFGAYWSQIRFSCARWPFRANWIFRGPFTTPSPPYPPSARAARAASAASALGTSIDGVAPLLFLSNRLDPVTPLSAARAMARRHPGAGVVVQEALGHCAIAAAYSSCTRDIVAEYFLTGRVPGKGNGEAERERSCKAECGAWDVGCEARMMGGEDGKDGRDGIDGKKEWFEKNVRRFPLGV</sequence>
<dbReference type="Pfam" id="PF08386">
    <property type="entry name" value="Abhydrolase_4"/>
    <property type="match status" value="1"/>
</dbReference>
<evidence type="ECO:0000259" key="3">
    <source>
        <dbReference type="Pfam" id="PF08386"/>
    </source>
</evidence>
<dbReference type="AlphaFoldDB" id="A0A9P7MJ85"/>
<dbReference type="PANTHER" id="PTHR43248">
    <property type="entry name" value="2-SUCCINYL-6-HYDROXY-2,4-CYCLOHEXADIENE-1-CARBOXYLATE SYNTHASE"/>
    <property type="match status" value="1"/>
</dbReference>
<proteinExistence type="inferred from homology"/>
<dbReference type="Proteomes" id="UP000706124">
    <property type="component" value="Unassembled WGS sequence"/>
</dbReference>
<protein>
    <recommendedName>
        <fullName evidence="3">Peptidase S33 tripeptidyl aminopeptidase-like C-terminal domain-containing protein</fullName>
    </recommendedName>
</protein>
<dbReference type="InterPro" id="IPR013595">
    <property type="entry name" value="Pept_S33_TAP-like_C"/>
</dbReference>
<evidence type="ECO:0000256" key="2">
    <source>
        <dbReference type="ARBA" id="ARBA00022801"/>
    </source>
</evidence>
<evidence type="ECO:0000313" key="5">
    <source>
        <dbReference type="Proteomes" id="UP000706124"/>
    </source>
</evidence>
<accession>A0A9P7MJ85</accession>
<evidence type="ECO:0000256" key="1">
    <source>
        <dbReference type="ARBA" id="ARBA00010088"/>
    </source>
</evidence>
<dbReference type="GO" id="GO:0016787">
    <property type="term" value="F:hydrolase activity"/>
    <property type="evidence" value="ECO:0007669"/>
    <property type="project" value="UniProtKB-KW"/>
</dbReference>
<keyword evidence="5" id="KW-1185">Reference proteome</keyword>
<comment type="similarity">
    <text evidence="1">Belongs to the peptidase S33 family.</text>
</comment>
<dbReference type="InterPro" id="IPR029058">
    <property type="entry name" value="AB_hydrolase_fold"/>
</dbReference>
<reference evidence="4 5" key="1">
    <citation type="journal article" date="2020" name="bioRxiv">
        <title>Whole genome comparisons of ergot fungi reveals the divergence and evolution of species within the genus Claviceps are the result of varying mechanisms driving genome evolution and host range expansion.</title>
        <authorList>
            <person name="Wyka S.A."/>
            <person name="Mondo S.J."/>
            <person name="Liu M."/>
            <person name="Dettman J."/>
            <person name="Nalam V."/>
            <person name="Broders K.D."/>
        </authorList>
    </citation>
    <scope>NUCLEOTIDE SEQUENCE [LARGE SCALE GENOMIC DNA]</scope>
    <source>
        <strain evidence="4 5">CCC 1485</strain>
    </source>
</reference>